<organism evidence="2">
    <name type="scientific">Zeugodacus cucurbitae</name>
    <name type="common">Melon fruit fly</name>
    <name type="synonym">Bactrocera cucurbitae</name>
    <dbReference type="NCBI Taxonomy" id="28588"/>
    <lineage>
        <taxon>Eukaryota</taxon>
        <taxon>Metazoa</taxon>
        <taxon>Ecdysozoa</taxon>
        <taxon>Arthropoda</taxon>
        <taxon>Hexapoda</taxon>
        <taxon>Insecta</taxon>
        <taxon>Pterygota</taxon>
        <taxon>Neoptera</taxon>
        <taxon>Endopterygota</taxon>
        <taxon>Diptera</taxon>
        <taxon>Brachycera</taxon>
        <taxon>Muscomorpha</taxon>
        <taxon>Tephritoidea</taxon>
        <taxon>Tephritidae</taxon>
        <taxon>Zeugodacus</taxon>
        <taxon>Zeugodacus</taxon>
    </lineage>
</organism>
<proteinExistence type="predicted"/>
<evidence type="ECO:0000313" key="2">
    <source>
        <dbReference type="EMBL" id="JAD04325.1"/>
    </source>
</evidence>
<feature type="compositionally biased region" description="Acidic residues" evidence="1">
    <location>
        <begin position="88"/>
        <end position="115"/>
    </location>
</feature>
<dbReference type="EMBL" id="GBXI01009967">
    <property type="protein sequence ID" value="JAD04325.1"/>
    <property type="molecule type" value="Transcribed_RNA"/>
</dbReference>
<sequence>MPIQLDKILADIAEEKVLHPNFPPAGKKEVDDAWARVGKNNKLSVHEARSIFKVLQKKYEQEKTKRTPSWKLFDLMEQIHQPMKEEDPKQDDDGMVSMEEDEEYEMLEVQEEEEPTAGQGKNSSATSDGESPSKSMKSGGSNETTPEKEEKVLVKSQTKANTANQSKSSSPAAEEKKLLNSQAPSRPAHNTSLNSTPTANASAAATVAALHKKGITMKKTSSVGAGNTSTPRTGQSTSSSGQQKNSAIRVAGQVLGVGESIQLPESIKRKLVETQPGLGSQPAKKPNNSHSNTTASSAQSMTTTSTTNARSTSNASNANTSASLHESSLALNNVPSINIKQEPNDGTNPPTGINLITITGNSRVELTNGGGGPSSSTAATVASTSTNGYSPRLEEIDFRNDIIFDSGNGTINGAVGGAVNHANHTNATGGIINLGNFDNSLPPTFFKNLCNSSRHEALGLYVANVMNRLRPRSAQKLELGILRAIIDVQSDELEQ</sequence>
<accession>A0A0A1X0R0</accession>
<feature type="compositionally biased region" description="Polar residues" evidence="1">
    <location>
        <begin position="218"/>
        <end position="227"/>
    </location>
</feature>
<protein>
    <submittedName>
        <fullName evidence="2">Uncharacterized protein</fullName>
    </submittedName>
</protein>
<reference evidence="2" key="1">
    <citation type="submission" date="2014-11" db="EMBL/GenBank/DDBJ databases">
        <authorList>
            <person name="Geib S."/>
        </authorList>
    </citation>
    <scope>NUCLEOTIDE SEQUENCE</scope>
</reference>
<dbReference type="SMART" id="SM00595">
    <property type="entry name" value="MADF"/>
    <property type="match status" value="1"/>
</dbReference>
<feature type="compositionally biased region" description="Low complexity" evidence="1">
    <location>
        <begin position="374"/>
        <end position="386"/>
    </location>
</feature>
<feature type="compositionally biased region" description="Polar residues" evidence="1">
    <location>
        <begin position="155"/>
        <end position="165"/>
    </location>
</feature>
<name>A0A0A1X0R0_ZEUCU</name>
<dbReference type="OrthoDB" id="7863539at2759"/>
<gene>
    <name evidence="2" type="ORF">g.8518</name>
</gene>
<reference evidence="2" key="2">
    <citation type="journal article" date="2015" name="Gigascience">
        <title>Reconstructing a comprehensive transcriptome assembly of a white-pupal translocated strain of the pest fruit fly Bactrocera cucurbitae.</title>
        <authorList>
            <person name="Sim S.B."/>
            <person name="Calla B."/>
            <person name="Hall B."/>
            <person name="DeRego T."/>
            <person name="Geib S.M."/>
        </authorList>
    </citation>
    <scope>NUCLEOTIDE SEQUENCE</scope>
</reference>
<feature type="region of interest" description="Disordered" evidence="1">
    <location>
        <begin position="276"/>
        <end position="326"/>
    </location>
</feature>
<feature type="compositionally biased region" description="Low complexity" evidence="1">
    <location>
        <begin position="228"/>
        <end position="243"/>
    </location>
</feature>
<dbReference type="AlphaFoldDB" id="A0A0A1X0R0"/>
<feature type="compositionally biased region" description="Low complexity" evidence="1">
    <location>
        <begin position="288"/>
        <end position="323"/>
    </location>
</feature>
<feature type="compositionally biased region" description="Polar residues" evidence="1">
    <location>
        <begin position="119"/>
        <end position="144"/>
    </location>
</feature>
<feature type="compositionally biased region" description="Low complexity" evidence="1">
    <location>
        <begin position="190"/>
        <end position="209"/>
    </location>
</feature>
<feature type="region of interest" description="Disordered" evidence="1">
    <location>
        <begin position="367"/>
        <end position="386"/>
    </location>
</feature>
<feature type="region of interest" description="Disordered" evidence="1">
    <location>
        <begin position="77"/>
        <end position="246"/>
    </location>
</feature>
<evidence type="ECO:0000256" key="1">
    <source>
        <dbReference type="SAM" id="MobiDB-lite"/>
    </source>
</evidence>